<dbReference type="InterPro" id="IPR032828">
    <property type="entry name" value="PolyA_RNA-bd"/>
</dbReference>
<feature type="region of interest" description="Disordered" evidence="5">
    <location>
        <begin position="44"/>
        <end position="64"/>
    </location>
</feature>
<dbReference type="InterPro" id="IPR002646">
    <property type="entry name" value="PolA_pol_head_dom"/>
</dbReference>
<dbReference type="GO" id="GO:0016779">
    <property type="term" value="F:nucleotidyltransferase activity"/>
    <property type="evidence" value="ECO:0007669"/>
    <property type="project" value="InterPro"/>
</dbReference>
<protein>
    <submittedName>
        <fullName evidence="8">tRNA nucleotidyltransferase (CCA-adding enzyme)</fullName>
    </submittedName>
</protein>
<sequence>MALPGIGAVSKTSFTLCPPRNLCPRHRSSFAAHEAIAKSDFLAGNGHQDQATSPPSTSPSNGVEGIRSLWKKMSSNELGIKNKMISKQTRSVLSELRRRGYDVYLVGGCVRDLIMRRVPKDFDIITTANLSEVKKAFSRCDIVGKRFPICHVHINDYIVEVSSFSTSRKYSSNYVRYISRRPPDCDEHDCVRWRNCLGRDFTINGLMFDPYTRLVYDYLGGMEDIKKAKVRTVIPAQTSFQEDCARILRAIRIAARLGFRFNRETAQCIKDLATSVIRLDKGRILMEMNYMLAYGSAEASMRLLWKFGLLELLLPIQAAYFVSQGFRRRDEGTNMLLALLSNLDSLLAPDRPCQDSLWVAILAFHEALACVPRDPLVVATFSLAVHNGGDMLEAVNISRRITSEHNQNYSEILEPRMWDEDKGLINEVLDLASSVITALECMTDEYFVSQKMAQYPQAPMSNLVFIPLQLYLRVCRIFECVKSRDSEGGFVPKQGSKINYQSLAHGGLAELRHVFARVVFDTVYPPNIEEQDMRSSSCTGSS</sequence>
<dbReference type="PANTHER" id="PTHR43051:SF2">
    <property type="entry name" value="POLYNUCLEOTIDE ADENYLYLTRANSFERASE FAMILY PROTEIN-RELATED"/>
    <property type="match status" value="1"/>
</dbReference>
<feature type="domain" description="tRNA nucleotidyltransferase/poly(A) polymerase RNA and SrmB- binding" evidence="7">
    <location>
        <begin position="258"/>
        <end position="319"/>
    </location>
</feature>
<dbReference type="SUPFAM" id="SSF81301">
    <property type="entry name" value="Nucleotidyltransferase"/>
    <property type="match status" value="1"/>
</dbReference>
<evidence type="ECO:0000256" key="4">
    <source>
        <dbReference type="RuleBase" id="RU003953"/>
    </source>
</evidence>
<reference evidence="8 9" key="2">
    <citation type="journal article" date="2017" name="Nature">
        <title>The Apostasia genome and the evolution of orchids.</title>
        <authorList>
            <person name="Zhang G.Q."/>
            <person name="Liu K.W."/>
            <person name="Li Z."/>
            <person name="Lohaus R."/>
            <person name="Hsiao Y.Y."/>
            <person name="Niu S.C."/>
            <person name="Wang J.Y."/>
            <person name="Lin Y.C."/>
            <person name="Xu Q."/>
            <person name="Chen L.J."/>
            <person name="Yoshida K."/>
            <person name="Fujiwara S."/>
            <person name="Wang Z.W."/>
            <person name="Zhang Y.Q."/>
            <person name="Mitsuda N."/>
            <person name="Wang M."/>
            <person name="Liu G.H."/>
            <person name="Pecoraro L."/>
            <person name="Huang H.X."/>
            <person name="Xiao X.J."/>
            <person name="Lin M."/>
            <person name="Wu X.Y."/>
            <person name="Wu W.L."/>
            <person name="Chen Y.Y."/>
            <person name="Chang S.B."/>
            <person name="Sakamoto S."/>
            <person name="Ohme-Takagi M."/>
            <person name="Yagi M."/>
            <person name="Zeng S.J."/>
            <person name="Shen C.Y."/>
            <person name="Yeh C.M."/>
            <person name="Luo Y.B."/>
            <person name="Tsai W.C."/>
            <person name="Van de Peer Y."/>
            <person name="Liu Z.J."/>
        </authorList>
    </citation>
    <scope>NUCLEOTIDE SEQUENCE [LARGE SCALE GENOMIC DNA]</scope>
    <source>
        <tissue evidence="8">The whole plant</tissue>
    </source>
</reference>
<evidence type="ECO:0000256" key="2">
    <source>
        <dbReference type="ARBA" id="ARBA00022679"/>
    </source>
</evidence>
<dbReference type="Gene3D" id="3.30.460.10">
    <property type="entry name" value="Beta Polymerase, domain 2"/>
    <property type="match status" value="1"/>
</dbReference>
<dbReference type="Pfam" id="PF12627">
    <property type="entry name" value="PolyA_pol_RNAbd"/>
    <property type="match status" value="1"/>
</dbReference>
<evidence type="ECO:0000259" key="7">
    <source>
        <dbReference type="Pfam" id="PF12627"/>
    </source>
</evidence>
<evidence type="ECO:0000256" key="3">
    <source>
        <dbReference type="ARBA" id="ARBA00022741"/>
    </source>
</evidence>
<dbReference type="SUPFAM" id="SSF81891">
    <property type="entry name" value="Poly A polymerase C-terminal region-like"/>
    <property type="match status" value="1"/>
</dbReference>
<evidence type="ECO:0000259" key="6">
    <source>
        <dbReference type="Pfam" id="PF01743"/>
    </source>
</evidence>
<keyword evidence="2 4" id="KW-0808">Transferase</keyword>
<dbReference type="CDD" id="cd05398">
    <property type="entry name" value="NT_ClassII-CCAase"/>
    <property type="match status" value="1"/>
</dbReference>
<dbReference type="Gene3D" id="1.10.3090.10">
    <property type="entry name" value="cca-adding enzyme, domain 2"/>
    <property type="match status" value="1"/>
</dbReference>
<evidence type="ECO:0000313" key="8">
    <source>
        <dbReference type="EMBL" id="PKU87163.1"/>
    </source>
</evidence>
<dbReference type="GO" id="GO:0001680">
    <property type="term" value="P:tRNA 3'-terminal CCA addition"/>
    <property type="evidence" value="ECO:0007669"/>
    <property type="project" value="UniProtKB-ARBA"/>
</dbReference>
<proteinExistence type="inferred from homology"/>
<feature type="compositionally biased region" description="Polar residues" evidence="5">
    <location>
        <begin position="47"/>
        <end position="61"/>
    </location>
</feature>
<gene>
    <name evidence="8" type="ORF">MA16_Dca006572</name>
</gene>
<dbReference type="GO" id="GO:0000166">
    <property type="term" value="F:nucleotide binding"/>
    <property type="evidence" value="ECO:0007669"/>
    <property type="project" value="UniProtKB-KW"/>
</dbReference>
<dbReference type="InterPro" id="IPR052191">
    <property type="entry name" value="tRNA_ntf/polyA_polymerase_I"/>
</dbReference>
<dbReference type="PANTHER" id="PTHR43051">
    <property type="entry name" value="POLYNUCLEOTIDE ADENYLYLTRANSFERASE FAMILY PROTEIN"/>
    <property type="match status" value="1"/>
</dbReference>
<comment type="similarity">
    <text evidence="1 4">Belongs to the tRNA nucleotidyltransferase/poly(A) polymerase family.</text>
</comment>
<name>A0A2I0XGX7_9ASPA</name>
<dbReference type="EMBL" id="KZ501893">
    <property type="protein sequence ID" value="PKU87163.1"/>
    <property type="molecule type" value="Genomic_DNA"/>
</dbReference>
<dbReference type="Pfam" id="PF01743">
    <property type="entry name" value="PolyA_pol"/>
    <property type="match status" value="1"/>
</dbReference>
<dbReference type="AlphaFoldDB" id="A0A2I0XGX7"/>
<dbReference type="GO" id="GO:0003723">
    <property type="term" value="F:RNA binding"/>
    <property type="evidence" value="ECO:0007669"/>
    <property type="project" value="UniProtKB-KW"/>
</dbReference>
<keyword evidence="4" id="KW-0694">RNA-binding</keyword>
<organism evidence="8 9">
    <name type="scientific">Dendrobium catenatum</name>
    <dbReference type="NCBI Taxonomy" id="906689"/>
    <lineage>
        <taxon>Eukaryota</taxon>
        <taxon>Viridiplantae</taxon>
        <taxon>Streptophyta</taxon>
        <taxon>Embryophyta</taxon>
        <taxon>Tracheophyta</taxon>
        <taxon>Spermatophyta</taxon>
        <taxon>Magnoliopsida</taxon>
        <taxon>Liliopsida</taxon>
        <taxon>Asparagales</taxon>
        <taxon>Orchidaceae</taxon>
        <taxon>Epidendroideae</taxon>
        <taxon>Malaxideae</taxon>
        <taxon>Dendrobiinae</taxon>
        <taxon>Dendrobium</taxon>
    </lineage>
</organism>
<evidence type="ECO:0000256" key="5">
    <source>
        <dbReference type="SAM" id="MobiDB-lite"/>
    </source>
</evidence>
<dbReference type="InterPro" id="IPR043519">
    <property type="entry name" value="NT_sf"/>
</dbReference>
<reference evidence="8 9" key="1">
    <citation type="journal article" date="2016" name="Sci. Rep.">
        <title>The Dendrobium catenatum Lindl. genome sequence provides insights into polysaccharide synthase, floral development and adaptive evolution.</title>
        <authorList>
            <person name="Zhang G.Q."/>
            <person name="Xu Q."/>
            <person name="Bian C."/>
            <person name="Tsai W.C."/>
            <person name="Yeh C.M."/>
            <person name="Liu K.W."/>
            <person name="Yoshida K."/>
            <person name="Zhang L.S."/>
            <person name="Chang S.B."/>
            <person name="Chen F."/>
            <person name="Shi Y."/>
            <person name="Su Y.Y."/>
            <person name="Zhang Y.Q."/>
            <person name="Chen L.J."/>
            <person name="Yin Y."/>
            <person name="Lin M."/>
            <person name="Huang H."/>
            <person name="Deng H."/>
            <person name="Wang Z.W."/>
            <person name="Zhu S.L."/>
            <person name="Zhao X."/>
            <person name="Deng C."/>
            <person name="Niu S.C."/>
            <person name="Huang J."/>
            <person name="Wang M."/>
            <person name="Liu G.H."/>
            <person name="Yang H.J."/>
            <person name="Xiao X.J."/>
            <person name="Hsiao Y.Y."/>
            <person name="Wu W.L."/>
            <person name="Chen Y.Y."/>
            <person name="Mitsuda N."/>
            <person name="Ohme-Takagi M."/>
            <person name="Luo Y.B."/>
            <person name="Van de Peer Y."/>
            <person name="Liu Z.J."/>
        </authorList>
    </citation>
    <scope>NUCLEOTIDE SEQUENCE [LARGE SCALE GENOMIC DNA]</scope>
    <source>
        <tissue evidence="8">The whole plant</tissue>
    </source>
</reference>
<evidence type="ECO:0000313" key="9">
    <source>
        <dbReference type="Proteomes" id="UP000233837"/>
    </source>
</evidence>
<dbReference type="STRING" id="906689.A0A2I0XGX7"/>
<keyword evidence="3" id="KW-0547">Nucleotide-binding</keyword>
<dbReference type="Proteomes" id="UP000233837">
    <property type="component" value="Unassembled WGS sequence"/>
</dbReference>
<evidence type="ECO:0000256" key="1">
    <source>
        <dbReference type="ARBA" id="ARBA00007265"/>
    </source>
</evidence>
<accession>A0A2I0XGX7</accession>
<keyword evidence="9" id="KW-1185">Reference proteome</keyword>
<feature type="domain" description="Poly A polymerase head" evidence="6">
    <location>
        <begin position="103"/>
        <end position="231"/>
    </location>
</feature>